<dbReference type="Pfam" id="PF12032">
    <property type="entry name" value="CLIP"/>
    <property type="match status" value="1"/>
</dbReference>
<comment type="domain">
    <text evidence="8">The clip domain consists of 35-55 residues which are 'knitted' together usually by 3 conserved disulfide bonds forming a clip-like compact structure.</text>
</comment>
<dbReference type="PROSITE" id="PS50240">
    <property type="entry name" value="TRYPSIN_DOM"/>
    <property type="match status" value="1"/>
</dbReference>
<evidence type="ECO:0000256" key="6">
    <source>
        <dbReference type="ARBA" id="ARBA00024195"/>
    </source>
</evidence>
<dbReference type="InterPro" id="IPR038565">
    <property type="entry name" value="CLIP_sf"/>
</dbReference>
<dbReference type="SMART" id="SM00020">
    <property type="entry name" value="Tryp_SPc"/>
    <property type="match status" value="1"/>
</dbReference>
<sequence>MLTFLYIGSILLTFNNVVNCQEACRTPNRREGRCVTRQECRSFNEYFTPDRILNQDELNFVQQSRCSFSPIKICCPDRVRQVSNTTINPVTIPLSTTSTTTPAPSRGLLPDPSNFECGLDMLADRIVGGSDTSLEEFPWFALLNYVNRKGVEAFKCGGSLINRRYVLTAAHCLDNEHLDAGERFVNVRLGDHDTSNEIDCDEEDELNRVCADPPQNIGFEELIIHPGYRKNDPNQHNDIALIRLERDAVLNLFVTPICLPDASFPGSRPGRRVTITGFGHTGRTRFSGIKQKALVPIVDQQQCRQKWSRITIGEGQLCAGAEFNIDSCSGDSGGPLMSQKLYWTIEGVVSFGYKCGLEGWPGVYTRVSNYVDWIKSVIKQ</sequence>
<evidence type="ECO:0000256" key="3">
    <source>
        <dbReference type="ARBA" id="ARBA00022801"/>
    </source>
</evidence>
<dbReference type="GeneID" id="115267651"/>
<dbReference type="EC" id="3.4.21.-" evidence="7"/>
<evidence type="ECO:0000256" key="4">
    <source>
        <dbReference type="ARBA" id="ARBA00022825"/>
    </source>
</evidence>
<dbReference type="InterPro" id="IPR043504">
    <property type="entry name" value="Peptidase_S1_PA_chymotrypsin"/>
</dbReference>
<evidence type="ECO:0000256" key="8">
    <source>
        <dbReference type="RuleBase" id="RU366078"/>
    </source>
</evidence>
<dbReference type="PROSITE" id="PS00134">
    <property type="entry name" value="TRYPSIN_HIS"/>
    <property type="match status" value="1"/>
</dbReference>
<evidence type="ECO:0000259" key="10">
    <source>
        <dbReference type="PROSITE" id="PS51888"/>
    </source>
</evidence>
<feature type="domain" description="Peptidase S1" evidence="9">
    <location>
        <begin position="126"/>
        <end position="379"/>
    </location>
</feature>
<dbReference type="PRINTS" id="PR00722">
    <property type="entry name" value="CHYMOTRYPSIN"/>
</dbReference>
<organism evidence="11 12">
    <name type="scientific">Aedes albopictus</name>
    <name type="common">Asian tiger mosquito</name>
    <name type="synonym">Stegomyia albopicta</name>
    <dbReference type="NCBI Taxonomy" id="7160"/>
    <lineage>
        <taxon>Eukaryota</taxon>
        <taxon>Metazoa</taxon>
        <taxon>Ecdysozoa</taxon>
        <taxon>Arthropoda</taxon>
        <taxon>Hexapoda</taxon>
        <taxon>Insecta</taxon>
        <taxon>Pterygota</taxon>
        <taxon>Neoptera</taxon>
        <taxon>Endopterygota</taxon>
        <taxon>Diptera</taxon>
        <taxon>Nematocera</taxon>
        <taxon>Culicoidea</taxon>
        <taxon>Culicidae</taxon>
        <taxon>Culicinae</taxon>
        <taxon>Aedini</taxon>
        <taxon>Aedes</taxon>
        <taxon>Stegomyia</taxon>
    </lineage>
</organism>
<dbReference type="InterPro" id="IPR018114">
    <property type="entry name" value="TRYPSIN_HIS"/>
</dbReference>
<feature type="domain" description="Clip" evidence="10">
    <location>
        <begin position="23"/>
        <end position="75"/>
    </location>
</feature>
<keyword evidence="1 7" id="KW-0645">Protease</keyword>
<dbReference type="CDD" id="cd00190">
    <property type="entry name" value="Tryp_SPc"/>
    <property type="match status" value="1"/>
</dbReference>
<accession>A0ABM1YMG4</accession>
<dbReference type="InterPro" id="IPR001254">
    <property type="entry name" value="Trypsin_dom"/>
</dbReference>
<evidence type="ECO:0000259" key="9">
    <source>
        <dbReference type="PROSITE" id="PS50240"/>
    </source>
</evidence>
<feature type="chain" id="PRO_5044990594" description="CLIP domain-containing serine protease" evidence="8">
    <location>
        <begin position="21"/>
        <end position="380"/>
    </location>
</feature>
<keyword evidence="4 7" id="KW-0720">Serine protease</keyword>
<dbReference type="InterPro" id="IPR009003">
    <property type="entry name" value="Peptidase_S1_PA"/>
</dbReference>
<protein>
    <recommendedName>
        <fullName evidence="8">CLIP domain-containing serine protease</fullName>
        <ecNumber evidence="7">3.4.21.-</ecNumber>
    </recommendedName>
</protein>
<dbReference type="Proteomes" id="UP000069940">
    <property type="component" value="Unassembled WGS sequence"/>
</dbReference>
<dbReference type="Gene3D" id="2.40.10.10">
    <property type="entry name" value="Trypsin-like serine proteases"/>
    <property type="match status" value="2"/>
</dbReference>
<dbReference type="InterPro" id="IPR022700">
    <property type="entry name" value="CLIP"/>
</dbReference>
<evidence type="ECO:0000256" key="5">
    <source>
        <dbReference type="ARBA" id="ARBA00023157"/>
    </source>
</evidence>
<keyword evidence="5" id="KW-1015">Disulfide bond</keyword>
<dbReference type="PANTHER" id="PTHR24252:SF7">
    <property type="entry name" value="HYALIN"/>
    <property type="match status" value="1"/>
</dbReference>
<dbReference type="SMART" id="SM00680">
    <property type="entry name" value="CLIP"/>
    <property type="match status" value="1"/>
</dbReference>
<dbReference type="EnsemblMetazoa" id="AALFPA23_010494.R14685">
    <property type="protein sequence ID" value="AALFPA23_010494.P14685"/>
    <property type="gene ID" value="AALFPA23_010494"/>
</dbReference>
<reference evidence="11" key="2">
    <citation type="submission" date="2025-05" db="UniProtKB">
        <authorList>
            <consortium name="EnsemblMetazoa"/>
        </authorList>
    </citation>
    <scope>IDENTIFICATION</scope>
    <source>
        <strain evidence="11">Foshan</strain>
    </source>
</reference>
<dbReference type="Gene3D" id="3.30.1640.30">
    <property type="match status" value="1"/>
</dbReference>
<dbReference type="InterPro" id="IPR033116">
    <property type="entry name" value="TRYPSIN_SER"/>
</dbReference>
<dbReference type="SUPFAM" id="SSF50494">
    <property type="entry name" value="Trypsin-like serine proteases"/>
    <property type="match status" value="1"/>
</dbReference>
<evidence type="ECO:0000256" key="2">
    <source>
        <dbReference type="ARBA" id="ARBA00022729"/>
    </source>
</evidence>
<dbReference type="PROSITE" id="PS51888">
    <property type="entry name" value="CLIP"/>
    <property type="match status" value="1"/>
</dbReference>
<dbReference type="RefSeq" id="XP_029730653.1">
    <property type="nucleotide sequence ID" value="XM_029874793.2"/>
</dbReference>
<comment type="subcellular location">
    <subcellularLocation>
        <location evidence="8">Secreted</location>
    </subcellularLocation>
</comment>
<evidence type="ECO:0000256" key="7">
    <source>
        <dbReference type="RuleBase" id="RU363034"/>
    </source>
</evidence>
<name>A0ABM1YMG4_AEDAL</name>
<evidence type="ECO:0000313" key="12">
    <source>
        <dbReference type="Proteomes" id="UP000069940"/>
    </source>
</evidence>
<evidence type="ECO:0000313" key="11">
    <source>
        <dbReference type="EnsemblMetazoa" id="AALFPA23_010494.P14685"/>
    </source>
</evidence>
<keyword evidence="12" id="KW-1185">Reference proteome</keyword>
<comment type="similarity">
    <text evidence="6 8">Belongs to the peptidase S1 family. CLIP subfamily.</text>
</comment>
<dbReference type="InterPro" id="IPR001314">
    <property type="entry name" value="Peptidase_S1A"/>
</dbReference>
<keyword evidence="3 7" id="KW-0378">Hydrolase</keyword>
<dbReference type="PANTHER" id="PTHR24252">
    <property type="entry name" value="ACROSIN-RELATED"/>
    <property type="match status" value="1"/>
</dbReference>
<keyword evidence="2 8" id="KW-0732">Signal</keyword>
<feature type="signal peptide" evidence="8">
    <location>
        <begin position="1"/>
        <end position="20"/>
    </location>
</feature>
<dbReference type="Pfam" id="PF00089">
    <property type="entry name" value="Trypsin"/>
    <property type="match status" value="1"/>
</dbReference>
<evidence type="ECO:0000256" key="1">
    <source>
        <dbReference type="ARBA" id="ARBA00022670"/>
    </source>
</evidence>
<keyword evidence="8" id="KW-0964">Secreted</keyword>
<reference evidence="12" key="1">
    <citation type="journal article" date="2015" name="Proc. Natl. Acad. Sci. U.S.A.">
        <title>Genome sequence of the Asian Tiger mosquito, Aedes albopictus, reveals insights into its biology, genetics, and evolution.</title>
        <authorList>
            <person name="Chen X.G."/>
            <person name="Jiang X."/>
            <person name="Gu J."/>
            <person name="Xu M."/>
            <person name="Wu Y."/>
            <person name="Deng Y."/>
            <person name="Zhang C."/>
            <person name="Bonizzoni M."/>
            <person name="Dermauw W."/>
            <person name="Vontas J."/>
            <person name="Armbruster P."/>
            <person name="Huang X."/>
            <person name="Yang Y."/>
            <person name="Zhang H."/>
            <person name="He W."/>
            <person name="Peng H."/>
            <person name="Liu Y."/>
            <person name="Wu K."/>
            <person name="Chen J."/>
            <person name="Lirakis M."/>
            <person name="Topalis P."/>
            <person name="Van Leeuwen T."/>
            <person name="Hall A.B."/>
            <person name="Jiang X."/>
            <person name="Thorpe C."/>
            <person name="Mueller R.L."/>
            <person name="Sun C."/>
            <person name="Waterhouse R.M."/>
            <person name="Yan G."/>
            <person name="Tu Z.J."/>
            <person name="Fang X."/>
            <person name="James A.A."/>
        </authorList>
    </citation>
    <scope>NUCLEOTIDE SEQUENCE [LARGE SCALE GENOMIC DNA]</scope>
    <source>
        <strain evidence="12">Foshan</strain>
    </source>
</reference>
<dbReference type="PROSITE" id="PS00135">
    <property type="entry name" value="TRYPSIN_SER"/>
    <property type="match status" value="1"/>
</dbReference>
<proteinExistence type="inferred from homology"/>